<dbReference type="Gene3D" id="3.60.15.10">
    <property type="entry name" value="Ribonuclease Z/Hydroxyacylglutathione hydrolase-like"/>
    <property type="match status" value="1"/>
</dbReference>
<dbReference type="Proteomes" id="UP000324233">
    <property type="component" value="Chromosome"/>
</dbReference>
<dbReference type="PANTHER" id="PTHR42951">
    <property type="entry name" value="METALLO-BETA-LACTAMASE DOMAIN-CONTAINING"/>
    <property type="match status" value="1"/>
</dbReference>
<dbReference type="CDD" id="cd07721">
    <property type="entry name" value="yflN-like_MBL-fold"/>
    <property type="match status" value="1"/>
</dbReference>
<dbReference type="EC" id="3.5.2.6" evidence="2"/>
<dbReference type="OrthoDB" id="9802248at2"/>
<dbReference type="EMBL" id="CP042997">
    <property type="protein sequence ID" value="QEH39096.1"/>
    <property type="molecule type" value="Genomic_DNA"/>
</dbReference>
<evidence type="ECO:0000313" key="3">
    <source>
        <dbReference type="Proteomes" id="UP000324233"/>
    </source>
</evidence>
<keyword evidence="2" id="KW-0378">Hydrolase</keyword>
<feature type="domain" description="Metallo-beta-lactamase" evidence="1">
    <location>
        <begin position="17"/>
        <end position="212"/>
    </location>
</feature>
<dbReference type="Pfam" id="PF00753">
    <property type="entry name" value="Lactamase_B"/>
    <property type="match status" value="1"/>
</dbReference>
<sequence length="232" mass="24331">MEAKQVVPGVWQLPITFVNAFLLDTGDGLALIDTGIAGAAPRILEAMRGIGRQPGDLRHILVTHCHADHAGSLADMKRLTGAPATMHPIDAAMTRRGQAMRPLTQAPGLINALVCRFLVGSAPTTVEPAEVEHEAGDGATLPGGIRAIHVPGHCAGQLAFLWPERGGVLFAADAAANAFGLSLSPMYEDIGEGRRSLAKLSALDFEVACFGHGKPILSGASARFARKWPPAR</sequence>
<evidence type="ECO:0000313" key="2">
    <source>
        <dbReference type="EMBL" id="QEH39096.1"/>
    </source>
</evidence>
<dbReference type="InterPro" id="IPR036866">
    <property type="entry name" value="RibonucZ/Hydroxyglut_hydro"/>
</dbReference>
<dbReference type="PANTHER" id="PTHR42951:SF17">
    <property type="entry name" value="METALLO-BETA-LACTAMASE DOMAIN-CONTAINING PROTEIN"/>
    <property type="match status" value="1"/>
</dbReference>
<dbReference type="RefSeq" id="WP_148598453.1">
    <property type="nucleotide sequence ID" value="NZ_CP042997.1"/>
</dbReference>
<organism evidence="2 3">
    <name type="scientific">Aquisphaera giovannonii</name>
    <dbReference type="NCBI Taxonomy" id="406548"/>
    <lineage>
        <taxon>Bacteria</taxon>
        <taxon>Pseudomonadati</taxon>
        <taxon>Planctomycetota</taxon>
        <taxon>Planctomycetia</taxon>
        <taxon>Isosphaerales</taxon>
        <taxon>Isosphaeraceae</taxon>
        <taxon>Aquisphaera</taxon>
    </lineage>
</organism>
<name>A0A5B9WEL4_9BACT</name>
<keyword evidence="3" id="KW-1185">Reference proteome</keyword>
<proteinExistence type="predicted"/>
<dbReference type="InterPro" id="IPR050855">
    <property type="entry name" value="NDM-1-like"/>
</dbReference>
<dbReference type="GO" id="GO:0008800">
    <property type="term" value="F:beta-lactamase activity"/>
    <property type="evidence" value="ECO:0007669"/>
    <property type="project" value="UniProtKB-EC"/>
</dbReference>
<dbReference type="SUPFAM" id="SSF56281">
    <property type="entry name" value="Metallo-hydrolase/oxidoreductase"/>
    <property type="match status" value="1"/>
</dbReference>
<accession>A0A5B9WEL4</accession>
<reference evidence="2 3" key="1">
    <citation type="submission" date="2019-08" db="EMBL/GenBank/DDBJ databases">
        <title>Deep-cultivation of Planctomycetes and their phenomic and genomic characterization uncovers novel biology.</title>
        <authorList>
            <person name="Wiegand S."/>
            <person name="Jogler M."/>
            <person name="Boedeker C."/>
            <person name="Pinto D."/>
            <person name="Vollmers J."/>
            <person name="Rivas-Marin E."/>
            <person name="Kohn T."/>
            <person name="Peeters S.H."/>
            <person name="Heuer A."/>
            <person name="Rast P."/>
            <person name="Oberbeckmann S."/>
            <person name="Bunk B."/>
            <person name="Jeske O."/>
            <person name="Meyerdierks A."/>
            <person name="Storesund J.E."/>
            <person name="Kallscheuer N."/>
            <person name="Luecker S."/>
            <person name="Lage O.M."/>
            <person name="Pohl T."/>
            <person name="Merkel B.J."/>
            <person name="Hornburger P."/>
            <person name="Mueller R.-W."/>
            <person name="Bruemmer F."/>
            <person name="Labrenz M."/>
            <person name="Spormann A.M."/>
            <person name="Op den Camp H."/>
            <person name="Overmann J."/>
            <person name="Amann R."/>
            <person name="Jetten M.S.M."/>
            <person name="Mascher T."/>
            <person name="Medema M.H."/>
            <person name="Devos D.P."/>
            <person name="Kaster A.-K."/>
            <person name="Ovreas L."/>
            <person name="Rohde M."/>
            <person name="Galperin M.Y."/>
            <person name="Jogler C."/>
        </authorList>
    </citation>
    <scope>NUCLEOTIDE SEQUENCE [LARGE SCALE GENOMIC DNA]</scope>
    <source>
        <strain evidence="2 3">OJF2</strain>
    </source>
</reference>
<protein>
    <submittedName>
        <fullName evidence="2">Metallo-beta-lactamase L1</fullName>
        <ecNumber evidence="2">3.5.2.6</ecNumber>
    </submittedName>
</protein>
<dbReference type="KEGG" id="agv:OJF2_77080"/>
<gene>
    <name evidence="2" type="ORF">OJF2_77080</name>
</gene>
<dbReference type="SMART" id="SM00849">
    <property type="entry name" value="Lactamase_B"/>
    <property type="match status" value="1"/>
</dbReference>
<dbReference type="InterPro" id="IPR001279">
    <property type="entry name" value="Metallo-B-lactamas"/>
</dbReference>
<evidence type="ECO:0000259" key="1">
    <source>
        <dbReference type="SMART" id="SM00849"/>
    </source>
</evidence>
<dbReference type="AlphaFoldDB" id="A0A5B9WEL4"/>